<dbReference type="GO" id="GO:0019563">
    <property type="term" value="P:glycerol catabolic process"/>
    <property type="evidence" value="ECO:0007669"/>
    <property type="project" value="InterPro"/>
</dbReference>
<dbReference type="Proteomes" id="UP000186102">
    <property type="component" value="Unassembled WGS sequence"/>
</dbReference>
<dbReference type="EMBL" id="MLBF01000001">
    <property type="protein sequence ID" value="OLN33881.1"/>
    <property type="molecule type" value="Genomic_DNA"/>
</dbReference>
<dbReference type="PANTHER" id="PTHR38594">
    <property type="entry name" value="PEP-DEPENDENT DIHYDROXYACETONE KINASE, PHOSPHORYL DONOR SUBUNIT DHAM"/>
    <property type="match status" value="1"/>
</dbReference>
<dbReference type="InterPro" id="IPR004701">
    <property type="entry name" value="PTS_EIIA_man-typ"/>
</dbReference>
<keyword evidence="4 7" id="KW-0808">Transferase</keyword>
<sequence length="130" mass="13427">MVGIVIVSHSAKIAEGIRDMAAQMARKGQKIIAAGGTTDGDIGTDAVKIYEAIKTADDGSGVVIMVDLGSAILSTETALELLEEDLRNRVKIADAPVLEGSIGAVVQASLGGPLSEVLATAEDARELRKR</sequence>
<evidence type="ECO:0000313" key="7">
    <source>
        <dbReference type="EMBL" id="OLN33881.1"/>
    </source>
</evidence>
<evidence type="ECO:0000256" key="5">
    <source>
        <dbReference type="ARBA" id="ARBA00046577"/>
    </source>
</evidence>
<dbReference type="GO" id="GO:0009401">
    <property type="term" value="P:phosphoenolpyruvate-dependent sugar phosphotransferase system"/>
    <property type="evidence" value="ECO:0007669"/>
    <property type="project" value="InterPro"/>
</dbReference>
<dbReference type="EC" id="2.7.1.121" evidence="3"/>
<dbReference type="STRING" id="1888891.DSOL_0059"/>
<keyword evidence="7" id="KW-0670">Pyruvate</keyword>
<proteinExistence type="predicted"/>
<evidence type="ECO:0000256" key="1">
    <source>
        <dbReference type="ARBA" id="ARBA00001113"/>
    </source>
</evidence>
<evidence type="ECO:0000259" key="6">
    <source>
        <dbReference type="PROSITE" id="PS51096"/>
    </source>
</evidence>
<dbReference type="InterPro" id="IPR012844">
    <property type="entry name" value="DhaM_N"/>
</dbReference>
<comment type="caution">
    <text evidence="7">The sequence shown here is derived from an EMBL/GenBank/DDBJ whole genome shotgun (WGS) entry which is preliminary data.</text>
</comment>
<comment type="subunit">
    <text evidence="5">Homodimer. The dihydroxyacetone kinase complex is composed of a homodimer of DhaM, a homodimer of DhaK and the subunit DhaL.</text>
</comment>
<dbReference type="SUPFAM" id="SSF53062">
    <property type="entry name" value="PTS system fructose IIA component-like"/>
    <property type="match status" value="1"/>
</dbReference>
<dbReference type="NCBIfam" id="TIGR02364">
    <property type="entry name" value="dha_pts"/>
    <property type="match status" value="1"/>
</dbReference>
<reference evidence="7 8" key="1">
    <citation type="submission" date="2016-09" db="EMBL/GenBank/DDBJ databases">
        <title>Complete genome of Desulfosporosinus sp. OL.</title>
        <authorList>
            <person name="Mardanov A."/>
            <person name="Beletsky A."/>
            <person name="Panova A."/>
            <person name="Karnachuk O."/>
            <person name="Ravin N."/>
        </authorList>
    </citation>
    <scope>NUCLEOTIDE SEQUENCE [LARGE SCALE GENOMIC DNA]</scope>
    <source>
        <strain evidence="7 8">OL</strain>
    </source>
</reference>
<dbReference type="GO" id="GO:0016020">
    <property type="term" value="C:membrane"/>
    <property type="evidence" value="ECO:0007669"/>
    <property type="project" value="InterPro"/>
</dbReference>
<evidence type="ECO:0000256" key="4">
    <source>
        <dbReference type="ARBA" id="ARBA00022679"/>
    </source>
</evidence>
<dbReference type="GO" id="GO:0047324">
    <property type="term" value="F:phosphoenolpyruvate-glycerone phosphotransferase activity"/>
    <property type="evidence" value="ECO:0007669"/>
    <property type="project" value="UniProtKB-EC"/>
</dbReference>
<dbReference type="Pfam" id="PF03610">
    <property type="entry name" value="EIIA-man"/>
    <property type="match status" value="1"/>
</dbReference>
<gene>
    <name evidence="7" type="ORF">DSOL_0059</name>
</gene>
<accession>A0A1Q8R307</accession>
<organism evidence="7 8">
    <name type="scientific">Desulfosporosinus metallidurans</name>
    <dbReference type="NCBI Taxonomy" id="1888891"/>
    <lineage>
        <taxon>Bacteria</taxon>
        <taxon>Bacillati</taxon>
        <taxon>Bacillota</taxon>
        <taxon>Clostridia</taxon>
        <taxon>Eubacteriales</taxon>
        <taxon>Desulfitobacteriaceae</taxon>
        <taxon>Desulfosporosinus</taxon>
    </lineage>
</organism>
<comment type="catalytic activity">
    <reaction evidence="1">
        <text>dihydroxyacetone + phosphoenolpyruvate = dihydroxyacetone phosphate + pyruvate</text>
        <dbReference type="Rhea" id="RHEA:18381"/>
        <dbReference type="ChEBI" id="CHEBI:15361"/>
        <dbReference type="ChEBI" id="CHEBI:16016"/>
        <dbReference type="ChEBI" id="CHEBI:57642"/>
        <dbReference type="ChEBI" id="CHEBI:58702"/>
        <dbReference type="EC" id="2.7.1.121"/>
    </reaction>
</comment>
<evidence type="ECO:0000256" key="3">
    <source>
        <dbReference type="ARBA" id="ARBA00012095"/>
    </source>
</evidence>
<feature type="domain" description="PTS EIIA type-4" evidence="6">
    <location>
        <begin position="1"/>
        <end position="130"/>
    </location>
</feature>
<dbReference type="AlphaFoldDB" id="A0A1Q8R307"/>
<dbReference type="OrthoDB" id="7065393at2"/>
<comment type="function">
    <text evidence="2">Component of the dihydroxyacetone kinase complex, which is responsible for the phosphoenolpyruvate (PEP)-dependent phosphorylation of dihydroxyacetone. DhaM serves as the phosphoryl donor. Is phosphorylated by phosphoenolpyruvate in an EI- and HPr-dependent reaction, and a phosphorelay system on histidine residues finally leads to phosphoryl transfer to DhaL and dihydroxyacetone.</text>
</comment>
<dbReference type="InterPro" id="IPR036662">
    <property type="entry name" value="PTS_EIIA_man-typ_sf"/>
</dbReference>
<dbReference type="Gene3D" id="3.40.50.510">
    <property type="entry name" value="Phosphotransferase system, mannose-type IIA component"/>
    <property type="match status" value="1"/>
</dbReference>
<name>A0A1Q8R307_9FIRM</name>
<dbReference type="PROSITE" id="PS51096">
    <property type="entry name" value="PTS_EIIA_TYPE_4"/>
    <property type="match status" value="1"/>
</dbReference>
<evidence type="ECO:0000256" key="2">
    <source>
        <dbReference type="ARBA" id="ARBA00002788"/>
    </source>
</evidence>
<dbReference type="PANTHER" id="PTHR38594:SF1">
    <property type="entry name" value="PEP-DEPENDENT DIHYDROXYACETONE KINASE, PHOSPHORYL DONOR SUBUNIT DHAM"/>
    <property type="match status" value="1"/>
</dbReference>
<evidence type="ECO:0000313" key="8">
    <source>
        <dbReference type="Proteomes" id="UP000186102"/>
    </source>
</evidence>
<dbReference type="RefSeq" id="WP_075362903.1">
    <property type="nucleotide sequence ID" value="NZ_MLBF01000001.1"/>
</dbReference>
<protein>
    <recommendedName>
        <fullName evidence="3">phosphoenolpyruvate--glycerone phosphotransferase</fullName>
        <ecNumber evidence="3">2.7.1.121</ecNumber>
    </recommendedName>
</protein>
<dbReference type="InterPro" id="IPR039643">
    <property type="entry name" value="DhaM"/>
</dbReference>
<keyword evidence="8" id="KW-1185">Reference proteome</keyword>